<proteinExistence type="predicted"/>
<evidence type="ECO:0000313" key="3">
    <source>
        <dbReference type="Proteomes" id="UP001225316"/>
    </source>
</evidence>
<keyword evidence="1" id="KW-0472">Membrane</keyword>
<gene>
    <name evidence="2" type="ORF">QEH52_18330</name>
</gene>
<evidence type="ECO:0000256" key="1">
    <source>
        <dbReference type="SAM" id="Phobius"/>
    </source>
</evidence>
<organism evidence="2 3">
    <name type="scientific">Thalassobacterium maritimum</name>
    <dbReference type="NCBI Taxonomy" id="3041265"/>
    <lineage>
        <taxon>Bacteria</taxon>
        <taxon>Pseudomonadati</taxon>
        <taxon>Verrucomicrobiota</taxon>
        <taxon>Opitutia</taxon>
        <taxon>Puniceicoccales</taxon>
        <taxon>Coraliomargaritaceae</taxon>
        <taxon>Thalassobacterium</taxon>
    </lineage>
</organism>
<name>A0ABU1AZC1_9BACT</name>
<dbReference type="RefSeq" id="WP_308952405.1">
    <property type="nucleotide sequence ID" value="NZ_JARXHW010000075.1"/>
</dbReference>
<comment type="caution">
    <text evidence="2">The sequence shown here is derived from an EMBL/GenBank/DDBJ whole genome shotgun (WGS) entry which is preliminary data.</text>
</comment>
<evidence type="ECO:0008006" key="4">
    <source>
        <dbReference type="Google" id="ProtNLM"/>
    </source>
</evidence>
<keyword evidence="1" id="KW-1133">Transmembrane helix</keyword>
<dbReference type="Proteomes" id="UP001225316">
    <property type="component" value="Unassembled WGS sequence"/>
</dbReference>
<keyword evidence="1" id="KW-0812">Transmembrane</keyword>
<protein>
    <recommendedName>
        <fullName evidence="4">Chloride channel protein</fullName>
    </recommendedName>
</protein>
<keyword evidence="3" id="KW-1185">Reference proteome</keyword>
<accession>A0ABU1AZC1</accession>
<evidence type="ECO:0000313" key="2">
    <source>
        <dbReference type="EMBL" id="MDQ8209488.1"/>
    </source>
</evidence>
<sequence>MKDDLADQYTIKKWFQSLGFDRKGLKIILLFALLGGLGSVSIEWAFDQYLKETGKDPRFYEKNLLLAFAEGAFVAGIIITIPLLRKRS</sequence>
<reference evidence="2 3" key="1">
    <citation type="submission" date="2023-04" db="EMBL/GenBank/DDBJ databases">
        <title>A novel bacteria isolated from coastal sediment.</title>
        <authorList>
            <person name="Liu X.-J."/>
            <person name="Du Z.-J."/>
        </authorList>
    </citation>
    <scope>NUCLEOTIDE SEQUENCE [LARGE SCALE GENOMIC DNA]</scope>
    <source>
        <strain evidence="2 3">SDUM461003</strain>
    </source>
</reference>
<feature type="transmembrane region" description="Helical" evidence="1">
    <location>
        <begin position="66"/>
        <end position="84"/>
    </location>
</feature>
<feature type="transmembrane region" description="Helical" evidence="1">
    <location>
        <begin position="27"/>
        <end position="46"/>
    </location>
</feature>
<dbReference type="EMBL" id="JARXHW010000075">
    <property type="protein sequence ID" value="MDQ8209488.1"/>
    <property type="molecule type" value="Genomic_DNA"/>
</dbReference>